<dbReference type="Pfam" id="PF01061">
    <property type="entry name" value="ABC2_membrane"/>
    <property type="match status" value="1"/>
</dbReference>
<feature type="transmembrane region" description="Helical" evidence="5">
    <location>
        <begin position="113"/>
        <end position="140"/>
    </location>
</feature>
<protein>
    <submittedName>
        <fullName evidence="7">ABC-2 family transporter protein</fullName>
    </submittedName>
</protein>
<feature type="transmembrane region" description="Helical" evidence="5">
    <location>
        <begin position="232"/>
        <end position="250"/>
    </location>
</feature>
<feature type="transmembrane region" description="Helical" evidence="5">
    <location>
        <begin position="70"/>
        <end position="92"/>
    </location>
</feature>
<dbReference type="HOGENOM" id="CLU_039483_4_1_11"/>
<evidence type="ECO:0000256" key="3">
    <source>
        <dbReference type="ARBA" id="ARBA00022989"/>
    </source>
</evidence>
<feature type="domain" description="ABC-2 type transporter transmembrane" evidence="6">
    <location>
        <begin position="33"/>
        <end position="188"/>
    </location>
</feature>
<organism evidence="7 8">
    <name type="scientific">Corynebacterium camporealensis</name>
    <dbReference type="NCBI Taxonomy" id="161896"/>
    <lineage>
        <taxon>Bacteria</taxon>
        <taxon>Bacillati</taxon>
        <taxon>Actinomycetota</taxon>
        <taxon>Actinomycetes</taxon>
        <taxon>Mycobacteriales</taxon>
        <taxon>Corynebacteriaceae</taxon>
        <taxon>Corynebacterium</taxon>
    </lineage>
</organism>
<dbReference type="PANTHER" id="PTHR43229">
    <property type="entry name" value="NODULATION PROTEIN J"/>
    <property type="match status" value="1"/>
</dbReference>
<keyword evidence="4 5" id="KW-0472">Membrane</keyword>
<evidence type="ECO:0000256" key="4">
    <source>
        <dbReference type="ARBA" id="ARBA00023136"/>
    </source>
</evidence>
<dbReference type="InterPro" id="IPR051784">
    <property type="entry name" value="Nod_factor_ABC_transporter"/>
</dbReference>
<evidence type="ECO:0000256" key="1">
    <source>
        <dbReference type="ARBA" id="ARBA00004141"/>
    </source>
</evidence>
<accession>A0A0F6QWW8</accession>
<keyword evidence="2 5" id="KW-0812">Transmembrane</keyword>
<dbReference type="AlphaFoldDB" id="A0A0F6QWW8"/>
<keyword evidence="3 5" id="KW-1133">Transmembrane helix</keyword>
<dbReference type="EMBL" id="CP011311">
    <property type="protein sequence ID" value="AKE39210.1"/>
    <property type="molecule type" value="Genomic_DNA"/>
</dbReference>
<dbReference type="InterPro" id="IPR013525">
    <property type="entry name" value="ABC2_TM"/>
</dbReference>
<evidence type="ECO:0000256" key="5">
    <source>
        <dbReference type="SAM" id="Phobius"/>
    </source>
</evidence>
<reference evidence="7 8" key="1">
    <citation type="journal article" date="2015" name="Genome Announc.">
        <title>Complete Genome Sequence of Corynebacterium camporealensis DSM 44610, Isolated from the Milk of a Manchega Sheep with Subclinical Mastitis.</title>
        <authorList>
            <person name="Ruckert C."/>
            <person name="Albersmeier A."/>
            <person name="Winkler A."/>
            <person name="Tauch A."/>
        </authorList>
    </citation>
    <scope>NUCLEOTIDE SEQUENCE [LARGE SCALE GENOMIC DNA]</scope>
    <source>
        <strain evidence="7 8">DSM 44610</strain>
    </source>
</reference>
<dbReference type="RefSeq" id="WP_035104687.1">
    <property type="nucleotide sequence ID" value="NZ_CP011311.1"/>
</dbReference>
<feature type="transmembrane region" description="Helical" evidence="5">
    <location>
        <begin position="41"/>
        <end position="58"/>
    </location>
</feature>
<feature type="transmembrane region" description="Helical" evidence="5">
    <location>
        <begin position="146"/>
        <end position="169"/>
    </location>
</feature>
<dbReference type="PANTHER" id="PTHR43229:SF2">
    <property type="entry name" value="NODULATION PROTEIN J"/>
    <property type="match status" value="1"/>
</dbReference>
<dbReference type="PATRIC" id="fig|161896.4.peg.1223"/>
<evidence type="ECO:0000313" key="8">
    <source>
        <dbReference type="Proteomes" id="UP000033566"/>
    </source>
</evidence>
<name>A0A0F6QWW8_9CORY</name>
<gene>
    <name evidence="7" type="ORF">UL81_06235</name>
</gene>
<dbReference type="GO" id="GO:0016020">
    <property type="term" value="C:membrane"/>
    <property type="evidence" value="ECO:0007669"/>
    <property type="project" value="UniProtKB-SubCell"/>
</dbReference>
<dbReference type="KEGG" id="ccj:UL81_06235"/>
<evidence type="ECO:0000256" key="2">
    <source>
        <dbReference type="ARBA" id="ARBA00022692"/>
    </source>
</evidence>
<sequence>MDKTFAPGTFTPRPKRASIGQMAWAQGVIESKLMLRHGEQLLLSIIIPLALLFGADRMQDISGLTLDEVFPLILAIAATSAGFTGQAISVAFDRRYGALKRTGASGVPAWTIIAGKVMAVCSMVIVQVVILGTAAAIMGLRIPLSGLALGALLLILGVTSFTALGLLLGGTLNSEAVLALANLLWFLLLGAAGWALYSQGLGDNGLVTLIPTVALAGGFADAFSGHFPGLEIAVLAGWAVVASYLATKWFRFDV</sequence>
<dbReference type="Proteomes" id="UP000033566">
    <property type="component" value="Chromosome"/>
</dbReference>
<evidence type="ECO:0000313" key="7">
    <source>
        <dbReference type="EMBL" id="AKE39210.1"/>
    </source>
</evidence>
<proteinExistence type="predicted"/>
<dbReference type="OrthoDB" id="160207at2"/>
<keyword evidence="8" id="KW-1185">Reference proteome</keyword>
<feature type="transmembrane region" description="Helical" evidence="5">
    <location>
        <begin position="176"/>
        <end position="197"/>
    </location>
</feature>
<comment type="subcellular location">
    <subcellularLocation>
        <location evidence="1">Membrane</location>
        <topology evidence="1">Multi-pass membrane protein</topology>
    </subcellularLocation>
</comment>
<dbReference type="GO" id="GO:0140359">
    <property type="term" value="F:ABC-type transporter activity"/>
    <property type="evidence" value="ECO:0007669"/>
    <property type="project" value="InterPro"/>
</dbReference>
<evidence type="ECO:0000259" key="6">
    <source>
        <dbReference type="Pfam" id="PF01061"/>
    </source>
</evidence>